<keyword evidence="4" id="KW-1185">Reference proteome</keyword>
<accession>A0ABV3TEH8</accession>
<feature type="domain" description="TNase-like" evidence="2">
    <location>
        <begin position="29"/>
        <end position="165"/>
    </location>
</feature>
<dbReference type="Pfam" id="PF00565">
    <property type="entry name" value="SNase"/>
    <property type="match status" value="1"/>
</dbReference>
<dbReference type="Proteomes" id="UP001556709">
    <property type="component" value="Unassembled WGS sequence"/>
</dbReference>
<protein>
    <submittedName>
        <fullName evidence="3">Thermonuclease family protein</fullName>
    </submittedName>
</protein>
<proteinExistence type="predicted"/>
<feature type="chain" id="PRO_5046829493" evidence="1">
    <location>
        <begin position="26"/>
        <end position="171"/>
    </location>
</feature>
<dbReference type="SUPFAM" id="SSF50199">
    <property type="entry name" value="Staphylococcal nuclease"/>
    <property type="match status" value="1"/>
</dbReference>
<evidence type="ECO:0000256" key="1">
    <source>
        <dbReference type="SAM" id="SignalP"/>
    </source>
</evidence>
<dbReference type="InterPro" id="IPR016071">
    <property type="entry name" value="Staphylococal_nuclease_OB-fold"/>
</dbReference>
<dbReference type="RefSeq" id="WP_367958640.1">
    <property type="nucleotide sequence ID" value="NZ_JBAKFK010000002.1"/>
</dbReference>
<dbReference type="PROSITE" id="PS50830">
    <property type="entry name" value="TNASE_3"/>
    <property type="match status" value="1"/>
</dbReference>
<evidence type="ECO:0000313" key="4">
    <source>
        <dbReference type="Proteomes" id="UP001556709"/>
    </source>
</evidence>
<organism evidence="3 4">
    <name type="scientific">Spiribacter pallidus</name>
    <dbReference type="NCBI Taxonomy" id="1987936"/>
    <lineage>
        <taxon>Bacteria</taxon>
        <taxon>Pseudomonadati</taxon>
        <taxon>Pseudomonadota</taxon>
        <taxon>Gammaproteobacteria</taxon>
        <taxon>Chromatiales</taxon>
        <taxon>Ectothiorhodospiraceae</taxon>
        <taxon>Spiribacter</taxon>
    </lineage>
</organism>
<reference evidence="3 4" key="1">
    <citation type="submission" date="2024-02" db="EMBL/GenBank/DDBJ databases">
        <title>New especies of Spiribacter isolated from saline water.</title>
        <authorList>
            <person name="Leon M.J."/>
            <person name="De La Haba R."/>
            <person name="Sanchez-Porro C."/>
            <person name="Ventosa A."/>
        </authorList>
    </citation>
    <scope>NUCLEOTIDE SEQUENCE [LARGE SCALE GENOMIC DNA]</scope>
    <source>
        <strain evidence="4">ag22IC6-390</strain>
    </source>
</reference>
<comment type="caution">
    <text evidence="3">The sequence shown here is derived from an EMBL/GenBank/DDBJ whole genome shotgun (WGS) entry which is preliminary data.</text>
</comment>
<dbReference type="SMART" id="SM00318">
    <property type="entry name" value="SNc"/>
    <property type="match status" value="1"/>
</dbReference>
<sequence>MRGFSRWWWIGAALLLSAGLPSAHALVFEPQVAVVTRVVDGDTLVLRFPDAPQRPGVEYRANLLGVDAPGRGEAECAAAYVADIAHRLLQGRRVWVEWDSRDRRTGDGRLLVYIHHLDERDADLNATYIEQGWGWVPRAYPADRKVQYLKLEQQARAAQRGLWGMACAPAR</sequence>
<dbReference type="InterPro" id="IPR035437">
    <property type="entry name" value="SNase_OB-fold_sf"/>
</dbReference>
<name>A0ABV3TEH8_9GAMM</name>
<evidence type="ECO:0000313" key="3">
    <source>
        <dbReference type="EMBL" id="MEX0469126.1"/>
    </source>
</evidence>
<evidence type="ECO:0000259" key="2">
    <source>
        <dbReference type="PROSITE" id="PS50830"/>
    </source>
</evidence>
<feature type="signal peptide" evidence="1">
    <location>
        <begin position="1"/>
        <end position="25"/>
    </location>
</feature>
<dbReference type="EMBL" id="JBAKFM010000002">
    <property type="protein sequence ID" value="MEX0469126.1"/>
    <property type="molecule type" value="Genomic_DNA"/>
</dbReference>
<dbReference type="Gene3D" id="2.40.50.90">
    <property type="match status" value="1"/>
</dbReference>
<gene>
    <name evidence="3" type="ORF">V6X73_05235</name>
</gene>
<keyword evidence="1" id="KW-0732">Signal</keyword>